<reference evidence="1" key="2">
    <citation type="submission" date="2021-01" db="EMBL/GenBank/DDBJ databases">
        <authorList>
            <person name="Hahn C.R."/>
            <person name="Youssef N.H."/>
            <person name="Elshahed M."/>
        </authorList>
    </citation>
    <scope>NUCLEOTIDE SEQUENCE</scope>
    <source>
        <strain evidence="1">Zod_Metabat.24</strain>
    </source>
</reference>
<dbReference type="AlphaFoldDB" id="A0A9D8PQ23"/>
<dbReference type="EMBL" id="JAFGIX010000086">
    <property type="protein sequence ID" value="MBN1574744.1"/>
    <property type="molecule type" value="Genomic_DNA"/>
</dbReference>
<comment type="caution">
    <text evidence="1">The sequence shown here is derived from an EMBL/GenBank/DDBJ whole genome shotgun (WGS) entry which is preliminary data.</text>
</comment>
<accession>A0A9D8PQ23</accession>
<dbReference type="SMART" id="SM01325">
    <property type="entry name" value="DUF3160"/>
    <property type="match status" value="1"/>
</dbReference>
<dbReference type="Pfam" id="PF11369">
    <property type="entry name" value="DUF3160"/>
    <property type="match status" value="1"/>
</dbReference>
<proteinExistence type="predicted"/>
<name>A0A9D8PQ23_9DELT</name>
<organism evidence="1 2">
    <name type="scientific">Candidatus Zymogenus saltonus</name>
    <dbReference type="NCBI Taxonomy" id="2844893"/>
    <lineage>
        <taxon>Bacteria</taxon>
        <taxon>Deltaproteobacteria</taxon>
        <taxon>Candidatus Zymogenia</taxon>
        <taxon>Candidatus Zymogeniales</taxon>
        <taxon>Candidatus Zymogenaceae</taxon>
        <taxon>Candidatus Zymogenus</taxon>
    </lineage>
</organism>
<protein>
    <submittedName>
        <fullName evidence="1">DUF3160 domain-containing protein</fullName>
    </submittedName>
</protein>
<sequence>MKKIKILFFTMVLFVIFTSSPLFSYEALLTQLTLSNEAKELLEKNGFVVTKSGEKEIYEIYNSTNDQSQPAFVTTDAVLHTGHVFFDYLLRILEIEVLSDTAKALTDKMLALSIAQYKAAKDPMVKEAALLNIGYFSVPKKIWDPDYTVEYGLDEIVNKEIENIKAHKGFAFRELLRYVENPDFYNTPYAYEDYSQYIPRGHYTRNETFEEYFNVMMWYGRIDFKLKGGSLEGENHGQMMTLQALLMVDALSGDKETLSLWRKIYEPTAYFVGTADDLTVDDYRALSSEIFPSGGSIDRYGKPEALSKFIEEAKKLRPPKILSGAAFVENGKFEDTNKGFRFMGQRFIPDSYIFQQLVFGVKSLEFTGSGKPFTWGIVDSVGPTRTFPRGLDVMSVFGSERASEILDREGDTEYKGYFEQVDILRLEFSTKTEAEWKQNLYWRWLYSLLPLLQQPKGSGVPKFMLSSAWMDKSLATALGSWTELRHDTILYAKQSYTMMGKSILIKKKTYGYVEPYPEVYGRLGEMMGDLRNSLTTLGIAPEGVPEKIAEFEKLLTRLKVISEKELENEKLTEEEYDAISNIGNTLESLADFPKELMNKITSETDTKMDVIADVHTDSNTGQVLEEGVGAPCNIYVLIDDSMGKRVCRGGVFSYYEFKQPMSDRLTDEKWQEMGENNKRPTLPEWTKSFIVE</sequence>
<evidence type="ECO:0000313" key="2">
    <source>
        <dbReference type="Proteomes" id="UP000809273"/>
    </source>
</evidence>
<dbReference type="Proteomes" id="UP000809273">
    <property type="component" value="Unassembled WGS sequence"/>
</dbReference>
<dbReference type="InterPro" id="IPR022601">
    <property type="entry name" value="DUF3160"/>
</dbReference>
<reference evidence="1" key="1">
    <citation type="journal article" date="2021" name="Environ. Microbiol.">
        <title>Genomic characterization of three novel Desulfobacterota classes expand the metabolic and phylogenetic diversity of the phylum.</title>
        <authorList>
            <person name="Murphy C.L."/>
            <person name="Biggerstaff J."/>
            <person name="Eichhorn A."/>
            <person name="Ewing E."/>
            <person name="Shahan R."/>
            <person name="Soriano D."/>
            <person name="Stewart S."/>
            <person name="VanMol K."/>
            <person name="Walker R."/>
            <person name="Walters P."/>
            <person name="Elshahed M.S."/>
            <person name="Youssef N.H."/>
        </authorList>
    </citation>
    <scope>NUCLEOTIDE SEQUENCE</scope>
    <source>
        <strain evidence="1">Zod_Metabat.24</strain>
    </source>
</reference>
<evidence type="ECO:0000313" key="1">
    <source>
        <dbReference type="EMBL" id="MBN1574744.1"/>
    </source>
</evidence>
<gene>
    <name evidence="1" type="ORF">JW984_16225</name>
</gene>